<reference evidence="4" key="1">
    <citation type="submission" date="2023-07" db="EMBL/GenBank/DDBJ databases">
        <title>Black Yeasts Isolated from many extreme environments.</title>
        <authorList>
            <person name="Coleine C."/>
            <person name="Stajich J.E."/>
            <person name="Selbmann L."/>
        </authorList>
    </citation>
    <scope>NUCLEOTIDE SEQUENCE</scope>
    <source>
        <strain evidence="4">CCFEE 5485</strain>
    </source>
</reference>
<dbReference type="InterPro" id="IPR013859">
    <property type="entry name" value="Ssr4_N"/>
</dbReference>
<feature type="compositionally biased region" description="Polar residues" evidence="1">
    <location>
        <begin position="559"/>
        <end position="576"/>
    </location>
</feature>
<feature type="compositionally biased region" description="Gly residues" evidence="1">
    <location>
        <begin position="745"/>
        <end position="756"/>
    </location>
</feature>
<dbReference type="EMBL" id="JAUTXT010000035">
    <property type="protein sequence ID" value="KAK3672185.1"/>
    <property type="molecule type" value="Genomic_DNA"/>
</dbReference>
<accession>A0AAE0TTR9</accession>
<name>A0AAE0TTR9_9PEZI</name>
<dbReference type="AlphaFoldDB" id="A0AAE0TTR9"/>
<evidence type="ECO:0000313" key="5">
    <source>
        <dbReference type="Proteomes" id="UP001274830"/>
    </source>
</evidence>
<keyword evidence="5" id="KW-1185">Reference proteome</keyword>
<gene>
    <name evidence="4" type="ORF">LTR78_007938</name>
</gene>
<feature type="region of interest" description="Disordered" evidence="1">
    <location>
        <begin position="699"/>
        <end position="834"/>
    </location>
</feature>
<feature type="region of interest" description="Disordered" evidence="1">
    <location>
        <begin position="235"/>
        <end position="255"/>
    </location>
</feature>
<feature type="compositionally biased region" description="Low complexity" evidence="1">
    <location>
        <begin position="525"/>
        <end position="558"/>
    </location>
</feature>
<evidence type="ECO:0008006" key="6">
    <source>
        <dbReference type="Google" id="ProtNLM"/>
    </source>
</evidence>
<feature type="region of interest" description="Disordered" evidence="1">
    <location>
        <begin position="588"/>
        <end position="676"/>
    </location>
</feature>
<feature type="region of interest" description="Disordered" evidence="1">
    <location>
        <begin position="525"/>
        <end position="576"/>
    </location>
</feature>
<dbReference type="InterPro" id="IPR046464">
    <property type="entry name" value="SWI-SNF_Ssr4_C"/>
</dbReference>
<evidence type="ECO:0000256" key="1">
    <source>
        <dbReference type="SAM" id="MobiDB-lite"/>
    </source>
</evidence>
<feature type="compositionally biased region" description="Low complexity" evidence="1">
    <location>
        <begin position="647"/>
        <end position="661"/>
    </location>
</feature>
<evidence type="ECO:0000259" key="2">
    <source>
        <dbReference type="Pfam" id="PF08549"/>
    </source>
</evidence>
<feature type="compositionally biased region" description="Acidic residues" evidence="1">
    <location>
        <begin position="798"/>
        <end position="808"/>
    </location>
</feature>
<feature type="compositionally biased region" description="Gly residues" evidence="1">
    <location>
        <begin position="809"/>
        <end position="821"/>
    </location>
</feature>
<comment type="caution">
    <text evidence="4">The sequence shown here is derived from an EMBL/GenBank/DDBJ whole genome shotgun (WGS) entry which is preliminary data.</text>
</comment>
<feature type="domain" description="SWI/SNF and RSC complexes subunit Ssr4 N-terminal" evidence="2">
    <location>
        <begin position="2"/>
        <end position="213"/>
    </location>
</feature>
<dbReference type="Pfam" id="PF20497">
    <property type="entry name" value="SWI-SNF_Ssr4_C"/>
    <property type="match status" value="1"/>
</dbReference>
<feature type="compositionally biased region" description="Polar residues" evidence="1">
    <location>
        <begin position="607"/>
        <end position="635"/>
    </location>
</feature>
<organism evidence="4 5">
    <name type="scientific">Recurvomyces mirabilis</name>
    <dbReference type="NCBI Taxonomy" id="574656"/>
    <lineage>
        <taxon>Eukaryota</taxon>
        <taxon>Fungi</taxon>
        <taxon>Dikarya</taxon>
        <taxon>Ascomycota</taxon>
        <taxon>Pezizomycotina</taxon>
        <taxon>Dothideomycetes</taxon>
        <taxon>Dothideomycetidae</taxon>
        <taxon>Mycosphaerellales</taxon>
        <taxon>Teratosphaeriaceae</taxon>
        <taxon>Recurvomyces</taxon>
    </lineage>
</organism>
<proteinExistence type="predicted"/>
<feature type="domain" description="SWI/SNF and RSC complexes subunit Ssr4 C-terminal" evidence="3">
    <location>
        <begin position="269"/>
        <end position="801"/>
    </location>
</feature>
<dbReference type="Proteomes" id="UP001274830">
    <property type="component" value="Unassembled WGS sequence"/>
</dbReference>
<evidence type="ECO:0000313" key="4">
    <source>
        <dbReference type="EMBL" id="KAK3672185.1"/>
    </source>
</evidence>
<protein>
    <recommendedName>
        <fullName evidence="6">DUF1750-domain-containing protein</fullName>
    </recommendedName>
</protein>
<feature type="compositionally biased region" description="Gly residues" evidence="1">
    <location>
        <begin position="711"/>
        <end position="720"/>
    </location>
</feature>
<dbReference type="Pfam" id="PF08549">
    <property type="entry name" value="SWI-SNF_Ssr4_N"/>
    <property type="match status" value="1"/>
</dbReference>
<dbReference type="GO" id="GO:0006338">
    <property type="term" value="P:chromatin remodeling"/>
    <property type="evidence" value="ECO:0007669"/>
    <property type="project" value="InterPro"/>
</dbReference>
<sequence length="834" mass="90508">MQNPSQGVAPQLQPHVHLISNHRFPHIAALDLDHALKYLLDAPTIVKSIAPMSWTYIQAPQDGTIWLEWLPPNKGSDQFPSDGYVWGDHETTYRHDIHGYTIERMKHTIGHRMQYDQMASHARTRYHLIAKNPSVNAAPPDPALWIVHYHQAEQNRILPSSQVPFTPQMQKVMQERQWLENQGKLERKDFMLHDRPSWPMINVPSGATMQRQMAQPGFYGAGVQQNRYPQYYPQQAGAMSAQPAAKRQRPNPPVPGASGEVAMAHDMTIEDEENTTGGDFFDHITPREISMTRYMQHHRWMEEVFSSPYASSQIVPADLGMGLMGELKGLTDGILAPPKLDLIDSDLPPKPKEAAPFTNLSKDQLAEFDKRVAKHLEEGQAEIERMKAEHAEKMQEWKKSKTLMQAEKRLRYATWEGHENATSGFRLEENGGVAVEGAAEKETVEDIVREVEEVLGVKIAARKQVAEMVEKGGLEREEEVVLSEERMEVQGSMEEQQKGFMEDAKALQQQSRVGRGEIFHGEAPQMQQQQLSGMQQPQYPSMQAQQVQQQQQSDLQAQMAGTPTDNQASGMDSTNFADTSLLDDMEMSNTIDFGDDPDNENENENETTPFNSRTTATGSTSHQNPETIKGSTLPSATAPDRTGGLQPSTTSAPAGPTTATADEQNRGLAPGFHPSGGGSLGAAMAATATVPNASAMAVAGGTTTSDFDGSGMLGAEGTEGMGEDSQFEDNMFGDLTNDEEDEDGGQGGAADLGGDAGADFDFGGVGGDGEGEGDGDVGAEGLGDLMDDSAFGEATFGMDEDGGEEADEGTGGAAGLMGNLGAGADEEAAAERED</sequence>
<feature type="compositionally biased region" description="Low complexity" evidence="1">
    <location>
        <begin position="699"/>
        <end position="710"/>
    </location>
</feature>
<feature type="compositionally biased region" description="Acidic residues" evidence="1">
    <location>
        <begin position="593"/>
        <end position="605"/>
    </location>
</feature>
<evidence type="ECO:0000259" key="3">
    <source>
        <dbReference type="Pfam" id="PF20497"/>
    </source>
</evidence>